<gene>
    <name evidence="7 8" type="primary">mltG</name>
    <name evidence="8" type="ORF">LEM8419_00162</name>
</gene>
<comment type="function">
    <text evidence="7">Functions as a peptidoglycan terminase that cleaves nascent peptidoglycan strands endolytically to terminate their elongation.</text>
</comment>
<dbReference type="EMBL" id="CAKLPZ010000001">
    <property type="protein sequence ID" value="CAH0998847.1"/>
    <property type="molecule type" value="Genomic_DNA"/>
</dbReference>
<accession>A0ABN8EZL2</accession>
<keyword evidence="3 7" id="KW-1133">Transmembrane helix</keyword>
<evidence type="ECO:0000256" key="7">
    <source>
        <dbReference type="HAMAP-Rule" id="MF_02065"/>
    </source>
</evidence>
<comment type="caution">
    <text evidence="8">The sequence shown here is derived from an EMBL/GenBank/DDBJ whole genome shotgun (WGS) entry which is preliminary data.</text>
</comment>
<dbReference type="EC" id="4.2.2.29" evidence="7"/>
<reference evidence="8" key="1">
    <citation type="submission" date="2021-12" db="EMBL/GenBank/DDBJ databases">
        <authorList>
            <person name="Rodrigo-Torres L."/>
            <person name="Arahal R. D."/>
            <person name="Lucena T."/>
        </authorList>
    </citation>
    <scope>NUCLEOTIDE SEQUENCE</scope>
    <source>
        <strain evidence="8">CECT 8419</strain>
    </source>
</reference>
<keyword evidence="6 7" id="KW-0961">Cell wall biogenesis/degradation</keyword>
<keyword evidence="2 7" id="KW-0812">Transmembrane</keyword>
<feature type="site" description="Important for catalytic activity" evidence="7">
    <location>
        <position position="216"/>
    </location>
</feature>
<keyword evidence="1 7" id="KW-1003">Cell membrane</keyword>
<evidence type="ECO:0000313" key="8">
    <source>
        <dbReference type="EMBL" id="CAH0998847.1"/>
    </source>
</evidence>
<dbReference type="RefSeq" id="WP_238749068.1">
    <property type="nucleotide sequence ID" value="NZ_CAKLPZ010000001.1"/>
</dbReference>
<dbReference type="PANTHER" id="PTHR30518:SF2">
    <property type="entry name" value="ENDOLYTIC MUREIN TRANSGLYCOSYLASE"/>
    <property type="match status" value="1"/>
</dbReference>
<dbReference type="PANTHER" id="PTHR30518">
    <property type="entry name" value="ENDOLYTIC MUREIN TRANSGLYCOSYLASE"/>
    <property type="match status" value="1"/>
</dbReference>
<dbReference type="NCBIfam" id="TIGR00247">
    <property type="entry name" value="endolytic transglycosylase MltG"/>
    <property type="match status" value="1"/>
</dbReference>
<dbReference type="Proteomes" id="UP000837803">
    <property type="component" value="Unassembled WGS sequence"/>
</dbReference>
<evidence type="ECO:0000256" key="1">
    <source>
        <dbReference type="ARBA" id="ARBA00022475"/>
    </source>
</evidence>
<dbReference type="Gene3D" id="3.30.160.60">
    <property type="entry name" value="Classic Zinc Finger"/>
    <property type="match status" value="1"/>
</dbReference>
<dbReference type="Pfam" id="PF02618">
    <property type="entry name" value="YceG"/>
    <property type="match status" value="1"/>
</dbReference>
<keyword evidence="9" id="KW-1185">Reference proteome</keyword>
<dbReference type="Gene3D" id="3.30.1490.480">
    <property type="entry name" value="Endolytic murein transglycosylase"/>
    <property type="match status" value="1"/>
</dbReference>
<sequence length="340" mass="38007">MKQLIALLILVVLAVLGYAYYEVMVRPVVPEGGDPVAIEIPTGSSYEQVMDSLAVHGITPNRLFFDPLAERMEFNRPRMRAGRFTLAPGTSSVGLIRKLRSGAQATVDVVLTTEREPMNVAAKVARFLEPDSLAFQQLFQDTAFIDSIGFTPETLQTLFIPNTYEMYWNATPREFVARMVKEHERFWRANDRMAKAAARDLSPAEVYTLASIVEKESLQATERPRIAGVYLNRIRIGMPLQADPTAVFATREFDVGRVLNRHIEFDNPYNTYVYRGLPPGPITMSSVGSIDAVLSPEQHDYLYFCARGDGSGLHNFASTLGGHSRNIAIYVANLKLRGIR</sequence>
<evidence type="ECO:0000256" key="6">
    <source>
        <dbReference type="ARBA" id="ARBA00023316"/>
    </source>
</evidence>
<organism evidence="8 9">
    <name type="scientific">Neolewinella maritima</name>
    <dbReference type="NCBI Taxonomy" id="1383882"/>
    <lineage>
        <taxon>Bacteria</taxon>
        <taxon>Pseudomonadati</taxon>
        <taxon>Bacteroidota</taxon>
        <taxon>Saprospiria</taxon>
        <taxon>Saprospirales</taxon>
        <taxon>Lewinellaceae</taxon>
        <taxon>Neolewinella</taxon>
    </lineage>
</organism>
<evidence type="ECO:0000256" key="2">
    <source>
        <dbReference type="ARBA" id="ARBA00022692"/>
    </source>
</evidence>
<comment type="catalytic activity">
    <reaction evidence="7">
        <text>a peptidoglycan chain = a peptidoglycan chain with N-acetyl-1,6-anhydromuramyl-[peptide] at the reducing end + a peptidoglycan chain with N-acetylglucosamine at the non-reducing end.</text>
        <dbReference type="EC" id="4.2.2.29"/>
    </reaction>
</comment>
<dbReference type="CDD" id="cd08010">
    <property type="entry name" value="MltG_like"/>
    <property type="match status" value="1"/>
</dbReference>
<keyword evidence="5 7" id="KW-0456">Lyase</keyword>
<proteinExistence type="inferred from homology"/>
<dbReference type="HAMAP" id="MF_02065">
    <property type="entry name" value="MltG"/>
    <property type="match status" value="1"/>
</dbReference>
<evidence type="ECO:0000256" key="4">
    <source>
        <dbReference type="ARBA" id="ARBA00023136"/>
    </source>
</evidence>
<comment type="similarity">
    <text evidence="7">Belongs to the transglycosylase MltG family.</text>
</comment>
<protein>
    <recommendedName>
        <fullName evidence="7">Endolytic murein transglycosylase</fullName>
        <ecNumber evidence="7">4.2.2.29</ecNumber>
    </recommendedName>
    <alternativeName>
        <fullName evidence="7">Peptidoglycan lytic transglycosylase</fullName>
    </alternativeName>
    <alternativeName>
        <fullName evidence="7">Peptidoglycan polymerization terminase</fullName>
    </alternativeName>
</protein>
<evidence type="ECO:0000313" key="9">
    <source>
        <dbReference type="Proteomes" id="UP000837803"/>
    </source>
</evidence>
<evidence type="ECO:0000256" key="5">
    <source>
        <dbReference type="ARBA" id="ARBA00023239"/>
    </source>
</evidence>
<name>A0ABN8EZL2_9BACT</name>
<evidence type="ECO:0000256" key="3">
    <source>
        <dbReference type="ARBA" id="ARBA00022989"/>
    </source>
</evidence>
<keyword evidence="4 7" id="KW-0472">Membrane</keyword>
<dbReference type="GO" id="GO:0016829">
    <property type="term" value="F:lyase activity"/>
    <property type="evidence" value="ECO:0007669"/>
    <property type="project" value="UniProtKB-KW"/>
</dbReference>
<dbReference type="InterPro" id="IPR003770">
    <property type="entry name" value="MLTG-like"/>
</dbReference>